<sequence length="566" mass="64930">MSNEAAYKKASHGPTAAIALPPHRHVLLLDYLIENKLERRMIMENQNQSMIINPILPGFNPDPCMVRNGEDYYLVTSTFEWYPGAPVYHSKDLRNWRHLTNILTNVNFAGNPDSGSVWAPALSCHDGIFYFVFTDMKRSKYPFKDAHNYLMTSTDIMGPWSEPVFMNSGSFDPSLFHDEDGRKWFLNIQWDYRIEGRNKSAGIVMQEYSPEENKLTGPIYKIFDGTDLRKTEAPHIYKQNGYYYLVTAEGGTGWTHAVTVARSRKITGPYEVDPQNPMMTSVHDKKLTLQKAGHGSIVCTQTGEWYMAHLCSRPVKGEYSILGRETALQRVKWTEDGWLRLEHGGIEPETEVIAPALPEHPFPADNNEHDHFRGEELHKTWNTLRSAPDESWCTLTERKDYLRIRGGESLHSLTDQHLIARRQQHLSCEVETSIEFEPDHFLQMAGLVLYYNTDNYVYFYLSRDEEKGKILDIMKCAWGEFEHLNMKIPVEGTSPCRLKALLEEDSVKFSHSCENGEWKEMGVPISISHLSDEGNGFTGNYVGIAVQDLQGTKKHADFDYFSYKAK</sequence>
<dbReference type="PANTHER" id="PTHR42812:SF12">
    <property type="entry name" value="BETA-XYLOSIDASE-RELATED"/>
    <property type="match status" value="1"/>
</dbReference>
<dbReference type="InterPro" id="IPR013320">
    <property type="entry name" value="ConA-like_dom_sf"/>
</dbReference>
<reference evidence="8 9" key="1">
    <citation type="journal article" date="2015" name="Stand. Genomic Sci.">
        <title>Genomic Encyclopedia of Bacterial and Archaeal Type Strains, Phase III: the genomes of soil and plant-associated and newly described type strains.</title>
        <authorList>
            <person name="Whitman W.B."/>
            <person name="Woyke T."/>
            <person name="Klenk H.P."/>
            <person name="Zhou Y."/>
            <person name="Lilburn T.G."/>
            <person name="Beck B.J."/>
            <person name="De Vos P."/>
            <person name="Vandamme P."/>
            <person name="Eisen J.A."/>
            <person name="Garrity G."/>
            <person name="Hugenholtz P."/>
            <person name="Kyrpides N.C."/>
        </authorList>
    </citation>
    <scope>NUCLEOTIDE SEQUENCE [LARGE SCALE GENOMIC DNA]</scope>
    <source>
        <strain evidence="8 9">CV53</strain>
    </source>
</reference>
<keyword evidence="2 6" id="KW-0378">Hydrolase</keyword>
<evidence type="ECO:0000313" key="9">
    <source>
        <dbReference type="Proteomes" id="UP000295689"/>
    </source>
</evidence>
<dbReference type="EMBL" id="SLVV01000010">
    <property type="protein sequence ID" value="TCN22704.1"/>
    <property type="molecule type" value="Genomic_DNA"/>
</dbReference>
<protein>
    <submittedName>
        <fullName evidence="8">Xylan 1,4-beta-xylosidase</fullName>
    </submittedName>
</protein>
<dbReference type="Gene3D" id="2.115.10.20">
    <property type="entry name" value="Glycosyl hydrolase domain, family 43"/>
    <property type="match status" value="1"/>
</dbReference>
<keyword evidence="9" id="KW-1185">Reference proteome</keyword>
<evidence type="ECO:0000256" key="5">
    <source>
        <dbReference type="PIRSR" id="PIRSR606710-2"/>
    </source>
</evidence>
<dbReference type="SUPFAM" id="SSF49899">
    <property type="entry name" value="Concanavalin A-like lectins/glucanases"/>
    <property type="match status" value="1"/>
</dbReference>
<evidence type="ECO:0000256" key="2">
    <source>
        <dbReference type="ARBA" id="ARBA00022801"/>
    </source>
</evidence>
<evidence type="ECO:0000256" key="3">
    <source>
        <dbReference type="ARBA" id="ARBA00023295"/>
    </source>
</evidence>
<dbReference type="RefSeq" id="WP_338419222.1">
    <property type="nucleotide sequence ID" value="NZ_SLVV01000010.1"/>
</dbReference>
<keyword evidence="3 6" id="KW-0326">Glycosidase</keyword>
<dbReference type="Proteomes" id="UP000295689">
    <property type="component" value="Unassembled WGS sequence"/>
</dbReference>
<feature type="active site" description="Proton donor" evidence="4">
    <location>
        <position position="232"/>
    </location>
</feature>
<evidence type="ECO:0000256" key="6">
    <source>
        <dbReference type="RuleBase" id="RU361187"/>
    </source>
</evidence>
<evidence type="ECO:0000256" key="1">
    <source>
        <dbReference type="ARBA" id="ARBA00009865"/>
    </source>
</evidence>
<feature type="active site" description="Proton acceptor" evidence="4">
    <location>
        <position position="62"/>
    </location>
</feature>
<feature type="site" description="Important for catalytic activity, responsible for pKa modulation of the active site Glu and correct orientation of both the proton donor and substrate" evidence="5">
    <location>
        <position position="172"/>
    </location>
</feature>
<gene>
    <name evidence="8" type="ORF">EV146_110190</name>
</gene>
<name>A0A4R2BAY3_9BACI</name>
<dbReference type="GO" id="GO:0005975">
    <property type="term" value="P:carbohydrate metabolic process"/>
    <property type="evidence" value="ECO:0007669"/>
    <property type="project" value="InterPro"/>
</dbReference>
<dbReference type="InterPro" id="IPR023296">
    <property type="entry name" value="Glyco_hydro_beta-prop_sf"/>
</dbReference>
<dbReference type="PANTHER" id="PTHR42812">
    <property type="entry name" value="BETA-XYLOSIDASE"/>
    <property type="match status" value="1"/>
</dbReference>
<evidence type="ECO:0000256" key="4">
    <source>
        <dbReference type="PIRSR" id="PIRSR606710-1"/>
    </source>
</evidence>
<dbReference type="Gene3D" id="2.60.120.200">
    <property type="match status" value="1"/>
</dbReference>
<evidence type="ECO:0000259" key="7">
    <source>
        <dbReference type="Pfam" id="PF17851"/>
    </source>
</evidence>
<feature type="domain" description="Beta-xylosidase C-terminal Concanavalin A-like" evidence="7">
    <location>
        <begin position="370"/>
        <end position="564"/>
    </location>
</feature>
<dbReference type="Pfam" id="PF17851">
    <property type="entry name" value="GH43_C2"/>
    <property type="match status" value="1"/>
</dbReference>
<dbReference type="Pfam" id="PF04616">
    <property type="entry name" value="Glyco_hydro_43"/>
    <property type="match status" value="1"/>
</dbReference>
<evidence type="ECO:0000313" key="8">
    <source>
        <dbReference type="EMBL" id="TCN22704.1"/>
    </source>
</evidence>
<dbReference type="CDD" id="cd09000">
    <property type="entry name" value="GH43_SXA-like"/>
    <property type="match status" value="1"/>
</dbReference>
<dbReference type="InterPro" id="IPR041542">
    <property type="entry name" value="GH43_C2"/>
</dbReference>
<comment type="caution">
    <text evidence="8">The sequence shown here is derived from an EMBL/GenBank/DDBJ whole genome shotgun (WGS) entry which is preliminary data.</text>
</comment>
<dbReference type="InterPro" id="IPR051795">
    <property type="entry name" value="Glycosyl_Hydrlase_43"/>
</dbReference>
<dbReference type="AlphaFoldDB" id="A0A4R2BAY3"/>
<comment type="similarity">
    <text evidence="1 6">Belongs to the glycosyl hydrolase 43 family.</text>
</comment>
<dbReference type="SUPFAM" id="SSF75005">
    <property type="entry name" value="Arabinanase/levansucrase/invertase"/>
    <property type="match status" value="1"/>
</dbReference>
<dbReference type="GO" id="GO:0004553">
    <property type="term" value="F:hydrolase activity, hydrolyzing O-glycosyl compounds"/>
    <property type="evidence" value="ECO:0007669"/>
    <property type="project" value="InterPro"/>
</dbReference>
<organism evidence="8 9">
    <name type="scientific">Mesobacillus foraminis</name>
    <dbReference type="NCBI Taxonomy" id="279826"/>
    <lineage>
        <taxon>Bacteria</taxon>
        <taxon>Bacillati</taxon>
        <taxon>Bacillota</taxon>
        <taxon>Bacilli</taxon>
        <taxon>Bacillales</taxon>
        <taxon>Bacillaceae</taxon>
        <taxon>Mesobacillus</taxon>
    </lineage>
</organism>
<accession>A0A4R2BAY3</accession>
<dbReference type="InterPro" id="IPR006710">
    <property type="entry name" value="Glyco_hydro_43"/>
</dbReference>
<proteinExistence type="inferred from homology"/>